<evidence type="ECO:0000256" key="4">
    <source>
        <dbReference type="ARBA" id="ARBA00022691"/>
    </source>
</evidence>
<proteinExistence type="inferred from homology"/>
<gene>
    <name evidence="10" type="ORF">H8Q88_17395</name>
</gene>
<evidence type="ECO:0000256" key="7">
    <source>
        <dbReference type="ARBA" id="ARBA00023004"/>
    </source>
</evidence>
<dbReference type="PROSITE" id="PS01087">
    <property type="entry name" value="RADICAL_ACTIVATING"/>
    <property type="match status" value="1"/>
</dbReference>
<dbReference type="Pfam" id="PF13353">
    <property type="entry name" value="Fer4_12"/>
    <property type="match status" value="1"/>
</dbReference>
<dbReference type="InterPro" id="IPR058240">
    <property type="entry name" value="rSAM_sf"/>
</dbReference>
<evidence type="ECO:0000259" key="9">
    <source>
        <dbReference type="PROSITE" id="PS51918"/>
    </source>
</evidence>
<comment type="cofactor">
    <cofactor evidence="1">
        <name>[4Fe-4S] cluster</name>
        <dbReference type="ChEBI" id="CHEBI:49883"/>
    </cofactor>
</comment>
<evidence type="ECO:0000256" key="5">
    <source>
        <dbReference type="ARBA" id="ARBA00022723"/>
    </source>
</evidence>
<dbReference type="Gene3D" id="3.20.20.70">
    <property type="entry name" value="Aldolase class I"/>
    <property type="match status" value="1"/>
</dbReference>
<sequence>MPTTVIQDNDEITIQRSITGQVARLLPYSVVDGPGNRLVFFLQGCNYRCPACHNPQTIARCHEDSQSMTVFDAVEQIWQRRHFITGITLSGGEASLQIEFVRELFKAVKTTPELSSLTCLLDSNGSLALKHWQSLLPWMDGAMIDLKAWHERCHYQLTGHSNVPVKRSLHFLAEHGKLSEVRLLLIPEKTDYDLYSDPLAQFLNQLQQLQSAKGSAFRLRINAFANHGVSGIAKSWPAAIPEQVSRLMTKLTGDDALS</sequence>
<dbReference type="GO" id="GO:0016491">
    <property type="term" value="F:oxidoreductase activity"/>
    <property type="evidence" value="ECO:0007669"/>
    <property type="project" value="UniProtKB-KW"/>
</dbReference>
<dbReference type="Proteomes" id="UP000615796">
    <property type="component" value="Unassembled WGS sequence"/>
</dbReference>
<evidence type="ECO:0000256" key="8">
    <source>
        <dbReference type="ARBA" id="ARBA00023014"/>
    </source>
</evidence>
<organism evidence="10 11">
    <name type="scientific">Vibrio metschnikovii</name>
    <dbReference type="NCBI Taxonomy" id="28172"/>
    <lineage>
        <taxon>Bacteria</taxon>
        <taxon>Pseudomonadati</taxon>
        <taxon>Pseudomonadota</taxon>
        <taxon>Gammaproteobacteria</taxon>
        <taxon>Vibrionales</taxon>
        <taxon>Vibrionaceae</taxon>
        <taxon>Vibrio</taxon>
    </lineage>
</organism>
<dbReference type="SUPFAM" id="SSF102114">
    <property type="entry name" value="Radical SAM enzymes"/>
    <property type="match status" value="1"/>
</dbReference>
<evidence type="ECO:0000313" key="10">
    <source>
        <dbReference type="EMBL" id="MBC5852680.1"/>
    </source>
</evidence>
<dbReference type="PIRSF" id="PIRSF000371">
    <property type="entry name" value="PFL_act_enz"/>
    <property type="match status" value="1"/>
</dbReference>
<dbReference type="GO" id="GO:0046872">
    <property type="term" value="F:metal ion binding"/>
    <property type="evidence" value="ECO:0007669"/>
    <property type="project" value="UniProtKB-KW"/>
</dbReference>
<dbReference type="EMBL" id="JACRUP010000017">
    <property type="protein sequence ID" value="MBC5852680.1"/>
    <property type="molecule type" value="Genomic_DNA"/>
</dbReference>
<dbReference type="InterPro" id="IPR034457">
    <property type="entry name" value="Organic_radical-activating"/>
</dbReference>
<dbReference type="InterPro" id="IPR007197">
    <property type="entry name" value="rSAM"/>
</dbReference>
<dbReference type="PROSITE" id="PS51918">
    <property type="entry name" value="RADICAL_SAM"/>
    <property type="match status" value="1"/>
</dbReference>
<keyword evidence="4" id="KW-0949">S-adenosyl-L-methionine</keyword>
<protein>
    <submittedName>
        <fullName evidence="10">Radical SAM protein</fullName>
    </submittedName>
</protein>
<dbReference type="CDD" id="cd01335">
    <property type="entry name" value="Radical_SAM"/>
    <property type="match status" value="1"/>
</dbReference>
<name>A0A9X0UJ92_VIBME</name>
<comment type="caution">
    <text evidence="10">The sequence shown here is derived from an EMBL/GenBank/DDBJ whole genome shotgun (WGS) entry which is preliminary data.</text>
</comment>
<evidence type="ECO:0000313" key="11">
    <source>
        <dbReference type="Proteomes" id="UP000615796"/>
    </source>
</evidence>
<dbReference type="InterPro" id="IPR001989">
    <property type="entry name" value="Radical_activat_CS"/>
</dbReference>
<feature type="domain" description="Radical SAM core" evidence="9">
    <location>
        <begin position="31"/>
        <end position="258"/>
    </location>
</feature>
<reference evidence="10" key="1">
    <citation type="submission" date="2020-08" db="EMBL/GenBank/DDBJ databases">
        <title>Genome Sequencing and Pan-Genome Analysis of Migratory bird Vibrio Strains, Inner Mongolia.</title>
        <authorList>
            <person name="Zheng L."/>
        </authorList>
    </citation>
    <scope>NUCLEOTIDE SEQUENCE</scope>
    <source>
        <strain evidence="10">M13F</strain>
    </source>
</reference>
<keyword evidence="6" id="KW-0560">Oxidoreductase</keyword>
<dbReference type="InterPro" id="IPR012839">
    <property type="entry name" value="Organic_radical_activase"/>
</dbReference>
<keyword evidence="7" id="KW-0408">Iron</keyword>
<keyword evidence="3" id="KW-0004">4Fe-4S</keyword>
<dbReference type="GO" id="GO:0051539">
    <property type="term" value="F:4 iron, 4 sulfur cluster binding"/>
    <property type="evidence" value="ECO:0007669"/>
    <property type="project" value="UniProtKB-KW"/>
</dbReference>
<keyword evidence="11" id="KW-1185">Reference proteome</keyword>
<evidence type="ECO:0000256" key="1">
    <source>
        <dbReference type="ARBA" id="ARBA00001966"/>
    </source>
</evidence>
<accession>A0A9X0UJ92</accession>
<dbReference type="SFLD" id="SFLDS00029">
    <property type="entry name" value="Radical_SAM"/>
    <property type="match status" value="1"/>
</dbReference>
<dbReference type="InterPro" id="IPR013785">
    <property type="entry name" value="Aldolase_TIM"/>
</dbReference>
<dbReference type="AlphaFoldDB" id="A0A9X0UJ92"/>
<evidence type="ECO:0000256" key="6">
    <source>
        <dbReference type="ARBA" id="ARBA00023002"/>
    </source>
</evidence>
<dbReference type="PANTHER" id="PTHR30352">
    <property type="entry name" value="PYRUVATE FORMATE-LYASE-ACTIVATING ENZYME"/>
    <property type="match status" value="1"/>
</dbReference>
<keyword evidence="5" id="KW-0479">Metal-binding</keyword>
<dbReference type="SFLD" id="SFLDG01066">
    <property type="entry name" value="organic_radical-activating_enz"/>
    <property type="match status" value="1"/>
</dbReference>
<dbReference type="RefSeq" id="WP_187026963.1">
    <property type="nucleotide sequence ID" value="NZ_JACRUP010000017.1"/>
</dbReference>
<dbReference type="PANTHER" id="PTHR30352:SF13">
    <property type="entry name" value="GLYCYL-RADICAL ENZYME ACTIVATING ENZYME YJJW-RELATED"/>
    <property type="match status" value="1"/>
</dbReference>
<evidence type="ECO:0000256" key="3">
    <source>
        <dbReference type="ARBA" id="ARBA00022485"/>
    </source>
</evidence>
<keyword evidence="8" id="KW-0411">Iron-sulfur</keyword>
<comment type="similarity">
    <text evidence="2">Belongs to the organic radical-activating enzymes family.</text>
</comment>
<evidence type="ECO:0000256" key="2">
    <source>
        <dbReference type="ARBA" id="ARBA00009777"/>
    </source>
</evidence>